<evidence type="ECO:0000256" key="1">
    <source>
        <dbReference type="SAM" id="MobiDB-lite"/>
    </source>
</evidence>
<comment type="caution">
    <text evidence="3">The sequence shown here is derived from an EMBL/GenBank/DDBJ whole genome shotgun (WGS) entry which is preliminary data.</text>
</comment>
<accession>A0A7W9JF23</accession>
<evidence type="ECO:0000313" key="3">
    <source>
        <dbReference type="EMBL" id="MBB5840979.1"/>
    </source>
</evidence>
<dbReference type="GO" id="GO:0046872">
    <property type="term" value="F:metal ion binding"/>
    <property type="evidence" value="ECO:0007669"/>
    <property type="project" value="InterPro"/>
</dbReference>
<protein>
    <submittedName>
        <fullName evidence="3">Putative Zn-dependent peptidase</fullName>
    </submittedName>
</protein>
<reference evidence="3 4" key="1">
    <citation type="submission" date="2020-08" db="EMBL/GenBank/DDBJ databases">
        <title>Sequencing the genomes of 1000 actinobacteria strains.</title>
        <authorList>
            <person name="Klenk H.-P."/>
        </authorList>
    </citation>
    <scope>NUCLEOTIDE SEQUENCE [LARGE SCALE GENOMIC DNA]</scope>
    <source>
        <strain evidence="3 4">DSM 28967</strain>
    </source>
</reference>
<proteinExistence type="predicted"/>
<dbReference type="RefSeq" id="WP_184803710.1">
    <property type="nucleotide sequence ID" value="NZ_JACHMY010000001.1"/>
</dbReference>
<gene>
    <name evidence="3" type="ORF">HDA39_007713</name>
</gene>
<dbReference type="Pfam" id="PF05193">
    <property type="entry name" value="Peptidase_M16_C"/>
    <property type="match status" value="1"/>
</dbReference>
<organism evidence="3 4">
    <name type="scientific">Kribbella italica</name>
    <dbReference type="NCBI Taxonomy" id="1540520"/>
    <lineage>
        <taxon>Bacteria</taxon>
        <taxon>Bacillati</taxon>
        <taxon>Actinomycetota</taxon>
        <taxon>Actinomycetes</taxon>
        <taxon>Propionibacteriales</taxon>
        <taxon>Kribbellaceae</taxon>
        <taxon>Kribbella</taxon>
    </lineage>
</organism>
<name>A0A7W9JF23_9ACTN</name>
<dbReference type="InterPro" id="IPR007863">
    <property type="entry name" value="Peptidase_M16_C"/>
</dbReference>
<dbReference type="InterPro" id="IPR011249">
    <property type="entry name" value="Metalloenz_LuxS/M16"/>
</dbReference>
<feature type="domain" description="Peptidase M16 C-terminal" evidence="2">
    <location>
        <begin position="143"/>
        <end position="313"/>
    </location>
</feature>
<dbReference type="Proteomes" id="UP000549971">
    <property type="component" value="Unassembled WGS sequence"/>
</dbReference>
<dbReference type="EMBL" id="JACHMY010000001">
    <property type="protein sequence ID" value="MBB5840979.1"/>
    <property type="molecule type" value="Genomic_DNA"/>
</dbReference>
<feature type="region of interest" description="Disordered" evidence="1">
    <location>
        <begin position="180"/>
        <end position="205"/>
    </location>
</feature>
<dbReference type="Gene3D" id="3.30.830.10">
    <property type="entry name" value="Metalloenzyme, LuxS/M16 peptidase-like"/>
    <property type="match status" value="2"/>
</dbReference>
<evidence type="ECO:0000313" key="4">
    <source>
        <dbReference type="Proteomes" id="UP000549971"/>
    </source>
</evidence>
<sequence length="505" mass="54380">MPQYLDGVRLLHHQEPQSTTDATLTFAVGARDETLPTVGVAHALEHLVMNTIRRLPIRIDATVSTTTTTFEASGTPERVGEFLTGICAALSAPPVERLEVEAGVLAAEDGWVTHPMAALLYYVRYGARGAGLDWLDGPGPDGITAEQVNAFAQKWFTADNAVLQVTGPVPADLKLPLPARAESASAEAARPQAGTRPRHGHYPARQFPGPSVVGYGIPGAAVLLSLPDGDPARIASLATDVLQQRIEESARHGGGHSYVVDCDSVHQPDGTTDWVLYAEAREGTEEAVALAVVEALTDLAANGPSEDELRLALDRFEEQTATSDADLAAEFAVLRRELFDEPVGEPLDPERVRAVRPEDLAAVLRAALPTAIGYAEEDAVEQWTKHGFTEVSLCPVGGELPAGEEFRPPRVARLFVREAREQKLVLTPDELAVRDEDGVHHVPWDEVVGVMRAGDGTSVVFGANGCVLPVSGDLYRGGKKAVAELERRVDRSLWFKESRFKAEED</sequence>
<dbReference type="AlphaFoldDB" id="A0A7W9JF23"/>
<evidence type="ECO:0000259" key="2">
    <source>
        <dbReference type="Pfam" id="PF05193"/>
    </source>
</evidence>
<dbReference type="SUPFAM" id="SSF63411">
    <property type="entry name" value="LuxS/MPP-like metallohydrolase"/>
    <property type="match status" value="1"/>
</dbReference>
<keyword evidence="4" id="KW-1185">Reference proteome</keyword>
<feature type="compositionally biased region" description="Low complexity" evidence="1">
    <location>
        <begin position="180"/>
        <end position="190"/>
    </location>
</feature>